<dbReference type="GO" id="GO:0046061">
    <property type="term" value="P:dATP catabolic process"/>
    <property type="evidence" value="ECO:0007669"/>
    <property type="project" value="TreeGrafter"/>
</dbReference>
<dbReference type="PANTHER" id="PTHR30522:SF0">
    <property type="entry name" value="NUCLEOSIDE TRIPHOSPHATE PYROPHOSPHOHYDROLASE"/>
    <property type="match status" value="1"/>
</dbReference>
<proteinExistence type="predicted"/>
<keyword evidence="3" id="KW-1185">Reference proteome</keyword>
<evidence type="ECO:0000259" key="1">
    <source>
        <dbReference type="Pfam" id="PF03819"/>
    </source>
</evidence>
<dbReference type="InterPro" id="IPR004518">
    <property type="entry name" value="MazG-like_dom"/>
</dbReference>
<dbReference type="GO" id="GO:0006203">
    <property type="term" value="P:dGTP catabolic process"/>
    <property type="evidence" value="ECO:0007669"/>
    <property type="project" value="TreeGrafter"/>
</dbReference>
<name>A0A9X3D2K4_9ACTN</name>
<comment type="caution">
    <text evidence="2">The sequence shown here is derived from an EMBL/GenBank/DDBJ whole genome shotgun (WGS) entry which is preliminary data.</text>
</comment>
<gene>
    <name evidence="2" type="ORF">OSB52_00885</name>
</gene>
<dbReference type="GO" id="GO:0046076">
    <property type="term" value="P:dTTP catabolic process"/>
    <property type="evidence" value="ECO:0007669"/>
    <property type="project" value="TreeGrafter"/>
</dbReference>
<dbReference type="PANTHER" id="PTHR30522">
    <property type="entry name" value="NUCLEOSIDE TRIPHOSPHATE PYROPHOSPHOHYDROLASE"/>
    <property type="match status" value="1"/>
</dbReference>
<evidence type="ECO:0000313" key="3">
    <source>
        <dbReference type="Proteomes" id="UP001143347"/>
    </source>
</evidence>
<protein>
    <submittedName>
        <fullName evidence="2">MazG family protein</fullName>
    </submittedName>
</protein>
<dbReference type="AlphaFoldDB" id="A0A9X3D2K4"/>
<reference evidence="2" key="1">
    <citation type="submission" date="2022-10" db="EMBL/GenBank/DDBJ databases">
        <title>WGS of marine actinomycetes from Thailand.</title>
        <authorList>
            <person name="Thawai C."/>
        </authorList>
    </citation>
    <scope>NUCLEOTIDE SEQUENCE</scope>
    <source>
        <strain evidence="2">SW21</strain>
    </source>
</reference>
<dbReference type="EMBL" id="JAPKFM010000001">
    <property type="protein sequence ID" value="MCX2962641.1"/>
    <property type="molecule type" value="Genomic_DNA"/>
</dbReference>
<dbReference type="GO" id="GO:0046081">
    <property type="term" value="P:dUTP catabolic process"/>
    <property type="evidence" value="ECO:0007669"/>
    <property type="project" value="TreeGrafter"/>
</dbReference>
<sequence>MTVILLDPMRPDVLPTRAVPLLAGALAVTEDIHPSTLWDLGITGASWAERDDPGATLLSSDRTHRLVRVRIERGDEVISATRLPGEALLESVALMDTLRRNGPWESTQTHVSLRRYLLEECYELLDAIDDGDRNLLREELGDLLLQVLFHARIAADDADRPFDIDDVARSFTDKVRGRTPGVLSGAHADLETQIREWEERKAAEKKRGSVLDGIATTAPALALAQKVLERLDAAGFPVDTVDQQIRRVAVEPGGESIEEVVRQRVRDLMADVQNAEKRADAAGMTLRDRDGWLSVLNEGQDPVGEGQGPVSE</sequence>
<dbReference type="Proteomes" id="UP001143347">
    <property type="component" value="Unassembled WGS sequence"/>
</dbReference>
<organism evidence="2 3">
    <name type="scientific">Gordonia aquimaris</name>
    <dbReference type="NCBI Taxonomy" id="2984863"/>
    <lineage>
        <taxon>Bacteria</taxon>
        <taxon>Bacillati</taxon>
        <taxon>Actinomycetota</taxon>
        <taxon>Actinomycetes</taxon>
        <taxon>Mycobacteriales</taxon>
        <taxon>Gordoniaceae</taxon>
        <taxon>Gordonia</taxon>
    </lineage>
</organism>
<dbReference type="GO" id="GO:0046052">
    <property type="term" value="P:UTP catabolic process"/>
    <property type="evidence" value="ECO:0007669"/>
    <property type="project" value="TreeGrafter"/>
</dbReference>
<dbReference type="SUPFAM" id="SSF101386">
    <property type="entry name" value="all-alpha NTP pyrophosphatases"/>
    <property type="match status" value="1"/>
</dbReference>
<dbReference type="InterPro" id="IPR048015">
    <property type="entry name" value="NTP-PPase_MazG-like_N"/>
</dbReference>
<feature type="domain" description="NTP pyrophosphohydrolase MazG-like" evidence="1">
    <location>
        <begin position="108"/>
        <end position="182"/>
    </location>
</feature>
<dbReference type="Gene3D" id="1.10.287.1080">
    <property type="entry name" value="MazG-like"/>
    <property type="match status" value="2"/>
</dbReference>
<dbReference type="CDD" id="cd11528">
    <property type="entry name" value="NTP-PPase_MazG_Nterm"/>
    <property type="match status" value="1"/>
</dbReference>
<dbReference type="Pfam" id="PF03819">
    <property type="entry name" value="MazG"/>
    <property type="match status" value="1"/>
</dbReference>
<dbReference type="InterPro" id="IPR011551">
    <property type="entry name" value="NTP_PyrPHydrolase_MazG"/>
</dbReference>
<accession>A0A9X3D2K4</accession>
<dbReference type="RefSeq" id="WP_266059687.1">
    <property type="nucleotide sequence ID" value="NZ_JAPKFM010000001.1"/>
</dbReference>
<evidence type="ECO:0000313" key="2">
    <source>
        <dbReference type="EMBL" id="MCX2962641.1"/>
    </source>
</evidence>
<dbReference type="GO" id="GO:0046047">
    <property type="term" value="P:TTP catabolic process"/>
    <property type="evidence" value="ECO:0007669"/>
    <property type="project" value="TreeGrafter"/>
</dbReference>
<dbReference type="GO" id="GO:0047429">
    <property type="term" value="F:nucleoside triphosphate diphosphatase activity"/>
    <property type="evidence" value="ECO:0007669"/>
    <property type="project" value="TreeGrafter"/>
</dbReference>